<dbReference type="SUPFAM" id="SSF75011">
    <property type="entry name" value="3-carboxy-cis,cis-mucoante lactonizing enzyme"/>
    <property type="match status" value="1"/>
</dbReference>
<dbReference type="Gene3D" id="2.130.10.10">
    <property type="entry name" value="YVTN repeat-like/Quinoprotein amine dehydrogenase"/>
    <property type="match status" value="1"/>
</dbReference>
<organism evidence="2">
    <name type="scientific">marine metagenome</name>
    <dbReference type="NCBI Taxonomy" id="408172"/>
    <lineage>
        <taxon>unclassified sequences</taxon>
        <taxon>metagenomes</taxon>
        <taxon>ecological metagenomes</taxon>
    </lineage>
</organism>
<dbReference type="PANTHER" id="PTHR30344">
    <property type="entry name" value="6-PHOSPHOGLUCONOLACTONASE-RELATED"/>
    <property type="match status" value="1"/>
</dbReference>
<accession>A0A382KQ45</accession>
<dbReference type="InterPro" id="IPR019405">
    <property type="entry name" value="Lactonase_7-beta_prop"/>
</dbReference>
<dbReference type="AlphaFoldDB" id="A0A382KQ45"/>
<proteinExistence type="inferred from homology"/>
<dbReference type="GO" id="GO:0017057">
    <property type="term" value="F:6-phosphogluconolactonase activity"/>
    <property type="evidence" value="ECO:0007669"/>
    <property type="project" value="TreeGrafter"/>
</dbReference>
<name>A0A382KQ45_9ZZZZ</name>
<gene>
    <name evidence="2" type="ORF">METZ01_LOCUS277645</name>
</gene>
<evidence type="ECO:0000256" key="1">
    <source>
        <dbReference type="ARBA" id="ARBA00005564"/>
    </source>
</evidence>
<evidence type="ECO:0008006" key="3">
    <source>
        <dbReference type="Google" id="ProtNLM"/>
    </source>
</evidence>
<dbReference type="InterPro" id="IPR050282">
    <property type="entry name" value="Cycloisomerase_2"/>
</dbReference>
<protein>
    <recommendedName>
        <fullName evidence="3">6-phosphogluconolactonase</fullName>
    </recommendedName>
</protein>
<dbReference type="InterPro" id="IPR015943">
    <property type="entry name" value="WD40/YVTN_repeat-like_dom_sf"/>
</dbReference>
<dbReference type="EMBL" id="UINC01081185">
    <property type="protein sequence ID" value="SVC24791.1"/>
    <property type="molecule type" value="Genomic_DNA"/>
</dbReference>
<dbReference type="Pfam" id="PF10282">
    <property type="entry name" value="Lactonase"/>
    <property type="match status" value="1"/>
</dbReference>
<sequence>MPYFMYVALQGDDKILTFKMDPDSGKLEPQEELAISGGPAPLAVDPQRRYLYAGRRESKELSSFSIDQKTAGLSLIGTVPLETDSVYLATDRKGRFLLSAYYEGSMVTVHTIGEDGAVMDPPVQTLPTARGAHSVQTDPSNKFAFVPHIAAGRGPNAIFQFRFDENSGTLSPNDSPRVAPEEELGPRHFCFHPNGNTIYFSNEQGCSVTAYRFDRTAGTLSAFQTISTLPQGYQGDNTCAQIQISPKGRFLYAPNRGHNSIACFTVDQVTDELAPIGQTSSEDMPRVIGLDPQGKFLFAAGHASGRLASYRINNDTGNLEPLESYPLGERPMWVMIIELPG</sequence>
<reference evidence="2" key="1">
    <citation type="submission" date="2018-05" db="EMBL/GenBank/DDBJ databases">
        <authorList>
            <person name="Lanie J.A."/>
            <person name="Ng W.-L."/>
            <person name="Kazmierczak K.M."/>
            <person name="Andrzejewski T.M."/>
            <person name="Davidsen T.M."/>
            <person name="Wayne K.J."/>
            <person name="Tettelin H."/>
            <person name="Glass J.I."/>
            <person name="Rusch D."/>
            <person name="Podicherti R."/>
            <person name="Tsui H.-C.T."/>
            <person name="Winkler M.E."/>
        </authorList>
    </citation>
    <scope>NUCLEOTIDE SEQUENCE</scope>
</reference>
<evidence type="ECO:0000313" key="2">
    <source>
        <dbReference type="EMBL" id="SVC24791.1"/>
    </source>
</evidence>
<dbReference type="GO" id="GO:0005829">
    <property type="term" value="C:cytosol"/>
    <property type="evidence" value="ECO:0007669"/>
    <property type="project" value="TreeGrafter"/>
</dbReference>
<comment type="similarity">
    <text evidence="1">Belongs to the cycloisomerase 2 family.</text>
</comment>
<dbReference type="PANTHER" id="PTHR30344:SF1">
    <property type="entry name" value="6-PHOSPHOGLUCONOLACTONASE"/>
    <property type="match status" value="1"/>
</dbReference>